<feature type="transmembrane region" description="Helical" evidence="1">
    <location>
        <begin position="5"/>
        <end position="24"/>
    </location>
</feature>
<proteinExistence type="predicted"/>
<name>A0ABP7XEF9_9FLAO</name>
<keyword evidence="1" id="KW-0472">Membrane</keyword>
<organism evidence="2 3">
    <name type="scientific">Aquimarina addita</name>
    <dbReference type="NCBI Taxonomy" id="870485"/>
    <lineage>
        <taxon>Bacteria</taxon>
        <taxon>Pseudomonadati</taxon>
        <taxon>Bacteroidota</taxon>
        <taxon>Flavobacteriia</taxon>
        <taxon>Flavobacteriales</taxon>
        <taxon>Flavobacteriaceae</taxon>
        <taxon>Aquimarina</taxon>
    </lineage>
</organism>
<evidence type="ECO:0000313" key="2">
    <source>
        <dbReference type="EMBL" id="GAA4113457.1"/>
    </source>
</evidence>
<protein>
    <submittedName>
        <fullName evidence="2">Uncharacterized protein</fullName>
    </submittedName>
</protein>
<evidence type="ECO:0000256" key="1">
    <source>
        <dbReference type="SAM" id="Phobius"/>
    </source>
</evidence>
<feature type="transmembrane region" description="Helical" evidence="1">
    <location>
        <begin position="88"/>
        <end position="110"/>
    </location>
</feature>
<keyword evidence="3" id="KW-1185">Reference proteome</keyword>
<feature type="transmembrane region" description="Helical" evidence="1">
    <location>
        <begin position="62"/>
        <end position="82"/>
    </location>
</feature>
<dbReference type="EMBL" id="BAABCW010000003">
    <property type="protein sequence ID" value="GAA4113457.1"/>
    <property type="molecule type" value="Genomic_DNA"/>
</dbReference>
<sequence>MNTKLIHIINTVSLIINLVLYVMIIPGMIAQFFLGIIQLILAIIISTKWKKLDPAIKNLMKVYWGLVTLCTLLIGLVFADWIPNKKDAQLITFVFVTPMLTASYFVYVSWKLHNTKRIKLDKMKYQNEHIENEEIIDSTE</sequence>
<gene>
    <name evidence="2" type="ORF">GCM10022393_12470</name>
</gene>
<comment type="caution">
    <text evidence="2">The sequence shown here is derived from an EMBL/GenBank/DDBJ whole genome shotgun (WGS) entry which is preliminary data.</text>
</comment>
<accession>A0ABP7XEF9</accession>
<dbReference type="Proteomes" id="UP001500459">
    <property type="component" value="Unassembled WGS sequence"/>
</dbReference>
<keyword evidence="1" id="KW-1133">Transmembrane helix</keyword>
<dbReference type="RefSeq" id="WP_344925677.1">
    <property type="nucleotide sequence ID" value="NZ_BAABCW010000003.1"/>
</dbReference>
<reference evidence="3" key="1">
    <citation type="journal article" date="2019" name="Int. J. Syst. Evol. Microbiol.">
        <title>The Global Catalogue of Microorganisms (GCM) 10K type strain sequencing project: providing services to taxonomists for standard genome sequencing and annotation.</title>
        <authorList>
            <consortium name="The Broad Institute Genomics Platform"/>
            <consortium name="The Broad Institute Genome Sequencing Center for Infectious Disease"/>
            <person name="Wu L."/>
            <person name="Ma J."/>
        </authorList>
    </citation>
    <scope>NUCLEOTIDE SEQUENCE [LARGE SCALE GENOMIC DNA]</scope>
    <source>
        <strain evidence="3">JCM 17106</strain>
    </source>
</reference>
<evidence type="ECO:0000313" key="3">
    <source>
        <dbReference type="Proteomes" id="UP001500459"/>
    </source>
</evidence>
<keyword evidence="1" id="KW-0812">Transmembrane</keyword>
<feature type="transmembrane region" description="Helical" evidence="1">
    <location>
        <begin position="30"/>
        <end position="50"/>
    </location>
</feature>